<proteinExistence type="predicted"/>
<dbReference type="EMBL" id="DSVQ01000012">
    <property type="protein sequence ID" value="HGT39229.1"/>
    <property type="molecule type" value="Genomic_DNA"/>
</dbReference>
<comment type="caution">
    <text evidence="3">The sequence shown here is derived from an EMBL/GenBank/DDBJ whole genome shotgun (WGS) entry which is preliminary data.</text>
</comment>
<accession>A0A7C4QRG5</accession>
<dbReference type="AlphaFoldDB" id="A0A7C4QRG5"/>
<evidence type="ECO:0000256" key="2">
    <source>
        <dbReference type="SAM" id="Phobius"/>
    </source>
</evidence>
<gene>
    <name evidence="3" type="ORF">ENS64_08200</name>
</gene>
<feature type="transmembrane region" description="Helical" evidence="2">
    <location>
        <begin position="34"/>
        <end position="57"/>
    </location>
</feature>
<organism evidence="3">
    <name type="scientific">Schlesneria paludicola</name>
    <dbReference type="NCBI Taxonomy" id="360056"/>
    <lineage>
        <taxon>Bacteria</taxon>
        <taxon>Pseudomonadati</taxon>
        <taxon>Planctomycetota</taxon>
        <taxon>Planctomycetia</taxon>
        <taxon>Planctomycetales</taxon>
        <taxon>Planctomycetaceae</taxon>
        <taxon>Schlesneria</taxon>
    </lineage>
</organism>
<keyword evidence="2" id="KW-1133">Transmembrane helix</keyword>
<sequence length="552" mass="59879">MNAVRTTSACRPRAWLPGGSDVVPGPRGTTLSEVLISTLVMSIGVVALASLFPISVLRSIQASQLTNAANLRYNAEAHLRTMPELIHLGREWQPGTPYAQGDAVVPSFNQLTTARPAVFVCTQGGLSGGAEPAWDYREGQPTNDGTVVWSTITLGNAPYVVDPLGFLLVDPADPDGQFRNSNPNTWFPNPNPLRGAQQHFGNLPLNGPGNPVTPFNQFINRFPAFGFFLPSATPEQNEVNAARLAVLPDSWTLQAESLDLANLNTTTTATSIDLTNIDPNVLSQSVQVPTPDLVPDRIVFFDATGRRSIARPIIQTPTAAAVGTTVTCAPPLPFGFMPVKVRVESLERRYSYLLSVRRKTGRPANVDVVVFFRRRFAVEDEQVYSAVFRKIDRGADGQPGNAGVDDNKNGTNDDLAELGAPNSDDKPRNFVIVQYNSAAEKPFFKKGGFVCDAQNLRWYRIIDVTEDPLAALATSQAQRIQHVTPAGYEQDPEAPNADRAVRLTLDRNIVEDSLFLPGTLTPLTSSGILGGAILMRGVVDVFPLRPRQATED</sequence>
<protein>
    <submittedName>
        <fullName evidence="3">Uncharacterized protein</fullName>
    </submittedName>
</protein>
<reference evidence="3" key="1">
    <citation type="journal article" date="2020" name="mSystems">
        <title>Genome- and Community-Level Interaction Insights into Carbon Utilization and Element Cycling Functions of Hydrothermarchaeota in Hydrothermal Sediment.</title>
        <authorList>
            <person name="Zhou Z."/>
            <person name="Liu Y."/>
            <person name="Xu W."/>
            <person name="Pan J."/>
            <person name="Luo Z.H."/>
            <person name="Li M."/>
        </authorList>
    </citation>
    <scope>NUCLEOTIDE SEQUENCE [LARGE SCALE GENOMIC DNA]</scope>
    <source>
        <strain evidence="3">SpSt-508</strain>
    </source>
</reference>
<keyword evidence="2" id="KW-0472">Membrane</keyword>
<name>A0A7C4QRG5_9PLAN</name>
<feature type="region of interest" description="Disordered" evidence="1">
    <location>
        <begin position="395"/>
        <end position="423"/>
    </location>
</feature>
<evidence type="ECO:0000313" key="3">
    <source>
        <dbReference type="EMBL" id="HGT39229.1"/>
    </source>
</evidence>
<evidence type="ECO:0000256" key="1">
    <source>
        <dbReference type="SAM" id="MobiDB-lite"/>
    </source>
</evidence>
<keyword evidence="2" id="KW-0812">Transmembrane</keyword>